<protein>
    <submittedName>
        <fullName evidence="2">Putative glycosyltransferase</fullName>
    </submittedName>
</protein>
<dbReference type="CDD" id="cd03801">
    <property type="entry name" value="GT4_PimA-like"/>
    <property type="match status" value="1"/>
</dbReference>
<evidence type="ECO:0000313" key="2">
    <source>
        <dbReference type="EMBL" id="CCJ34307.1"/>
    </source>
</evidence>
<dbReference type="STRING" id="857293.CAAU_2223"/>
<evidence type="ECO:0000313" key="3">
    <source>
        <dbReference type="Proteomes" id="UP000007652"/>
    </source>
</evidence>
<gene>
    <name evidence="2" type="ORF">CAAU_2223</name>
</gene>
<dbReference type="Gene3D" id="3.40.50.2000">
    <property type="entry name" value="Glycogen Phosphorylase B"/>
    <property type="match status" value="1"/>
</dbReference>
<dbReference type="InterPro" id="IPR050194">
    <property type="entry name" value="Glycosyltransferase_grp1"/>
</dbReference>
<keyword evidence="3" id="KW-1185">Reference proteome</keyword>
<feature type="domain" description="Glycosyl transferase family 1" evidence="1">
    <location>
        <begin position="45"/>
        <end position="196"/>
    </location>
</feature>
<dbReference type="eggNOG" id="COG0438">
    <property type="taxonomic scope" value="Bacteria"/>
</dbReference>
<sequence>MSDAFLCVSQKLLESVEELTKISGKILVFPNMVSDKFILCNDKKKNEIFTFLSVGNLVKSKRHDIVIDAFCKAFTINDRVQLRIIGDGEERKFLENKVMKLNRGNQVILLGHLSREDVSKEMQRSDAFVLASEFETFGIVYIEAMASGNPVITFKNGGSNNLINKENGILLEENTVEAFSHAMRYMFENREKYNSYNISYSCISKYGKKAYKEKLYEIYNGVILKKQVSGN</sequence>
<dbReference type="PANTHER" id="PTHR45947:SF3">
    <property type="entry name" value="SULFOQUINOVOSYL TRANSFERASE SQD2"/>
    <property type="match status" value="1"/>
</dbReference>
<comment type="caution">
    <text evidence="2">The sequence shown here is derived from an EMBL/GenBank/DDBJ whole genome shotgun (WGS) entry which is preliminary data.</text>
</comment>
<proteinExistence type="predicted"/>
<dbReference type="SUPFAM" id="SSF53756">
    <property type="entry name" value="UDP-Glycosyltransferase/glycogen phosphorylase"/>
    <property type="match status" value="1"/>
</dbReference>
<keyword evidence="2" id="KW-0808">Transferase</keyword>
<reference evidence="2 3" key="1">
    <citation type="journal article" date="2011" name="J. Bacteriol.">
        <title>Draft genome sequence of Caloramator australicus strain RC3T, a thermoanaerobe from the Great Artesian Basin of Australia.</title>
        <authorList>
            <person name="Ogg C.D."/>
            <person name="Patel B.K.C."/>
        </authorList>
    </citation>
    <scope>NUCLEOTIDE SEQUENCE [LARGE SCALE GENOMIC DNA]</scope>
    <source>
        <strain evidence="2 3">RC3</strain>
    </source>
</reference>
<dbReference type="GO" id="GO:0016757">
    <property type="term" value="F:glycosyltransferase activity"/>
    <property type="evidence" value="ECO:0007669"/>
    <property type="project" value="InterPro"/>
</dbReference>
<accession>I7J657</accession>
<organism evidence="2 3">
    <name type="scientific">Caloramator australicus RC3</name>
    <dbReference type="NCBI Taxonomy" id="857293"/>
    <lineage>
        <taxon>Bacteria</taxon>
        <taxon>Bacillati</taxon>
        <taxon>Bacillota</taxon>
        <taxon>Clostridia</taxon>
        <taxon>Eubacteriales</taxon>
        <taxon>Clostridiaceae</taxon>
        <taxon>Caloramator</taxon>
    </lineage>
</organism>
<dbReference type="PANTHER" id="PTHR45947">
    <property type="entry name" value="SULFOQUINOVOSYL TRANSFERASE SQD2"/>
    <property type="match status" value="1"/>
</dbReference>
<dbReference type="Pfam" id="PF00534">
    <property type="entry name" value="Glycos_transf_1"/>
    <property type="match status" value="1"/>
</dbReference>
<name>I7J657_9CLOT</name>
<dbReference type="InterPro" id="IPR001296">
    <property type="entry name" value="Glyco_trans_1"/>
</dbReference>
<dbReference type="AlphaFoldDB" id="I7J657"/>
<evidence type="ECO:0000259" key="1">
    <source>
        <dbReference type="Pfam" id="PF00534"/>
    </source>
</evidence>
<dbReference type="EMBL" id="CAKP01000113">
    <property type="protein sequence ID" value="CCJ34307.1"/>
    <property type="molecule type" value="Genomic_DNA"/>
</dbReference>
<dbReference type="Proteomes" id="UP000007652">
    <property type="component" value="Unassembled WGS sequence"/>
</dbReference>